<reference evidence="1" key="2">
    <citation type="submission" date="2017-11" db="EMBL/GenBank/DDBJ databases">
        <title>Coralsnake Venomics: Analyses of Venom Gland Transcriptomes and Proteomes of Six Brazilian Taxa.</title>
        <authorList>
            <person name="Aird S.D."/>
            <person name="Jorge da Silva N."/>
            <person name="Qiu L."/>
            <person name="Villar-Briones A."/>
            <person name="Aparecida-Saddi V."/>
            <person name="Campos-Telles M.P."/>
            <person name="Grau M."/>
            <person name="Mikheyev A.S."/>
        </authorList>
    </citation>
    <scope>NUCLEOTIDE SEQUENCE</scope>
    <source>
        <tissue evidence="1">Venom_gland</tissue>
    </source>
</reference>
<dbReference type="EMBL" id="IACJ01093925">
    <property type="protein sequence ID" value="LAA52623.1"/>
    <property type="molecule type" value="Transcribed_RNA"/>
</dbReference>
<evidence type="ECO:0000313" key="1">
    <source>
        <dbReference type="EMBL" id="LAA52623.1"/>
    </source>
</evidence>
<sequence length="445" mass="48405">MKSRKQLYKKKSQPHRSFLQHSLDNVVVHSARIDLCVGWWRHEFELGSVHEDGAVERIVQLVQERSGGALNPMVFRDDVQVAWRGFWSIGDVEVHPTHLGAGLAGHAGIAAAEAGLVADDQGQLQDDLLGAGDADVDLQEILHSQDVAAQNGRLDLPDSERLSPPGLGHAGGDVVASDAGELLGEHLGLPIGQVGVLGHNGRLGHHDPGAGVLKVSIDADVITFTESFAVNPGTNRDAPVWDEHTRNFLLLFGRDGRHQIWRVDVNLIHDFEALLRLLSWEGGAIQEGLHPVIHTAILALKGGAEGPLGQFKFKLVLVGVSRSQQNRTIFIGGLVLQLEHRFVAQVLHLLLALLGPPDPQHARHPTGQEAHGRDTRDLGHLHFHATGHLLAAGIHAAVLFEVQPERLDPLKNHHGFGVGVCQIAKTQRDCKKNAMPLRTPEKLLF</sequence>
<accession>A0A2D4FYS6</accession>
<name>A0A2D4FYS6_MICCO</name>
<protein>
    <submittedName>
        <fullName evidence="1">Uncharacterized protein</fullName>
    </submittedName>
</protein>
<organism evidence="1">
    <name type="scientific">Micrurus corallinus</name>
    <name type="common">Brazilian coral snake</name>
    <dbReference type="NCBI Taxonomy" id="54390"/>
    <lineage>
        <taxon>Eukaryota</taxon>
        <taxon>Metazoa</taxon>
        <taxon>Chordata</taxon>
        <taxon>Craniata</taxon>
        <taxon>Vertebrata</taxon>
        <taxon>Euteleostomi</taxon>
        <taxon>Lepidosauria</taxon>
        <taxon>Squamata</taxon>
        <taxon>Bifurcata</taxon>
        <taxon>Unidentata</taxon>
        <taxon>Episquamata</taxon>
        <taxon>Toxicofera</taxon>
        <taxon>Serpentes</taxon>
        <taxon>Colubroidea</taxon>
        <taxon>Elapidae</taxon>
        <taxon>Elapinae</taxon>
        <taxon>Micrurus</taxon>
    </lineage>
</organism>
<dbReference type="AlphaFoldDB" id="A0A2D4FYS6"/>
<reference evidence="1" key="1">
    <citation type="submission" date="2017-07" db="EMBL/GenBank/DDBJ databases">
        <authorList>
            <person name="Mikheyev A."/>
            <person name="Grau M."/>
        </authorList>
    </citation>
    <scope>NUCLEOTIDE SEQUENCE</scope>
    <source>
        <tissue evidence="1">Venom_gland</tissue>
    </source>
</reference>
<proteinExistence type="predicted"/>